<feature type="compositionally biased region" description="Polar residues" evidence="1">
    <location>
        <begin position="536"/>
        <end position="547"/>
    </location>
</feature>
<dbReference type="AlphaFoldDB" id="A0A7C8RBA7"/>
<gene>
    <name evidence="2" type="ORF">TWF970_006441</name>
</gene>
<protein>
    <submittedName>
        <fullName evidence="2">Uncharacterized protein</fullName>
    </submittedName>
</protein>
<dbReference type="OrthoDB" id="3231000at2759"/>
<dbReference type="EMBL" id="JAABOJ010000034">
    <property type="protein sequence ID" value="KAF3276156.1"/>
    <property type="molecule type" value="Genomic_DNA"/>
</dbReference>
<feature type="region of interest" description="Disordered" evidence="1">
    <location>
        <begin position="516"/>
        <end position="547"/>
    </location>
</feature>
<evidence type="ECO:0000256" key="1">
    <source>
        <dbReference type="SAM" id="MobiDB-lite"/>
    </source>
</evidence>
<organism evidence="2 3">
    <name type="scientific">Orbilia oligospora</name>
    <name type="common">Nematode-trapping fungus</name>
    <name type="synonym">Arthrobotrys oligospora</name>
    <dbReference type="NCBI Taxonomy" id="2813651"/>
    <lineage>
        <taxon>Eukaryota</taxon>
        <taxon>Fungi</taxon>
        <taxon>Dikarya</taxon>
        <taxon>Ascomycota</taxon>
        <taxon>Pezizomycotina</taxon>
        <taxon>Orbiliomycetes</taxon>
        <taxon>Orbiliales</taxon>
        <taxon>Orbiliaceae</taxon>
        <taxon>Orbilia</taxon>
    </lineage>
</organism>
<comment type="caution">
    <text evidence="2">The sequence shown here is derived from an EMBL/GenBank/DDBJ whole genome shotgun (WGS) entry which is preliminary data.</text>
</comment>
<feature type="region of interest" description="Disordered" evidence="1">
    <location>
        <begin position="52"/>
        <end position="91"/>
    </location>
</feature>
<proteinExistence type="predicted"/>
<accession>A0A7C8RBA7</accession>
<feature type="compositionally biased region" description="Low complexity" evidence="1">
    <location>
        <begin position="63"/>
        <end position="88"/>
    </location>
</feature>
<dbReference type="Proteomes" id="UP000474640">
    <property type="component" value="Unassembled WGS sequence"/>
</dbReference>
<reference evidence="2 3" key="1">
    <citation type="submission" date="2020-01" db="EMBL/GenBank/DDBJ databases">
        <authorList>
            <person name="Palmer J.M."/>
        </authorList>
    </citation>
    <scope>NUCLEOTIDE SEQUENCE [LARGE SCALE GENOMIC DNA]</scope>
    <source>
        <strain evidence="2 3">TWF970</strain>
    </source>
</reference>
<name>A0A7C8RBA7_ORBOL</name>
<evidence type="ECO:0000313" key="3">
    <source>
        <dbReference type="Proteomes" id="UP000474640"/>
    </source>
</evidence>
<evidence type="ECO:0000313" key="2">
    <source>
        <dbReference type="EMBL" id="KAF3276156.1"/>
    </source>
</evidence>
<sequence>MGGTFGWVISRCVQRRRSIAPGAGAKWELVACKGGVVQGVCERCHHDYNEFEYEHKPPPSEPSTHAGTESSGSEESRSRSSTTIATSSQNSTKSAQNYLTWPDYQVQPYPDLKELLEHLGKLKMDSCKVEMFRSSGKDGARWFRCKKMGKRNLVENLETLLDLLRCEAKLMDNISENHCLDLVQDASDHVIKSLGFYRDITPLFFDIPYSIIQTDGGTKDSMFFSFQFLGQYKKDERPFEASRSSTSPKFSFSDPKTGVRREWLVSRISLFAKRRPNDTYYSLVYLDSVDTGLVGALKTLLLGNEDGIPLTKSDHITGVISGVIYMMASVSSQFLQDAEEYLQSLTIPDLERVPSLQGLMETTRKLHELLDLWREARRRVFAVQTLTRDIVTHPFIVAEGLREPMEVSLRKSRGMFEYQVDTIDDLVEKTKVHISLIFNIATLYDSRAALEESKAANKFASSVQKITSLTFVYLPITLAAPADYPGVHRPCNRAINDFNEHIDDLVEERSSWAVVPKSEGEKTSGSKQPTRFRIVSPNSPITESLSV</sequence>